<dbReference type="GO" id="GO:0004180">
    <property type="term" value="F:carboxypeptidase activity"/>
    <property type="evidence" value="ECO:0007669"/>
    <property type="project" value="UniProtKB-KW"/>
</dbReference>
<organism evidence="5 6">
    <name type="scientific">Colletotrichum tofieldiae</name>
    <dbReference type="NCBI Taxonomy" id="708197"/>
    <lineage>
        <taxon>Eukaryota</taxon>
        <taxon>Fungi</taxon>
        <taxon>Dikarya</taxon>
        <taxon>Ascomycota</taxon>
        <taxon>Pezizomycotina</taxon>
        <taxon>Sordariomycetes</taxon>
        <taxon>Hypocreomycetidae</taxon>
        <taxon>Glomerellales</taxon>
        <taxon>Glomerellaceae</taxon>
        <taxon>Colletotrichum</taxon>
        <taxon>Colletotrichum spaethianum species complex</taxon>
    </lineage>
</organism>
<evidence type="ECO:0000259" key="3">
    <source>
        <dbReference type="Pfam" id="PF02016"/>
    </source>
</evidence>
<dbReference type="InterPro" id="IPR040921">
    <property type="entry name" value="Peptidase_S66C"/>
</dbReference>
<proteinExistence type="inferred from homology"/>
<dbReference type="InterPro" id="IPR027478">
    <property type="entry name" value="LdcA_N"/>
</dbReference>
<dbReference type="STRING" id="708197.A0A161VEY1"/>
<dbReference type="AlphaFoldDB" id="A0A161VEY1"/>
<name>A0A161VEY1_9PEZI</name>
<evidence type="ECO:0000313" key="5">
    <source>
        <dbReference type="EMBL" id="KZL64135.1"/>
    </source>
</evidence>
<dbReference type="InterPro" id="IPR029062">
    <property type="entry name" value="Class_I_gatase-like"/>
</dbReference>
<keyword evidence="5" id="KW-0645">Protease</keyword>
<protein>
    <submittedName>
        <fullName evidence="5">Peptidase U61 LD-carboxypeptidase A protein</fullName>
    </submittedName>
</protein>
<accession>A0A161VEY1</accession>
<feature type="domain" description="LD-carboxypeptidase C-terminal" evidence="4">
    <location>
        <begin position="255"/>
        <end position="381"/>
    </location>
</feature>
<keyword evidence="2" id="KW-0378">Hydrolase</keyword>
<evidence type="ECO:0000256" key="2">
    <source>
        <dbReference type="ARBA" id="ARBA00022801"/>
    </source>
</evidence>
<dbReference type="EMBL" id="LFIV01000291">
    <property type="protein sequence ID" value="KZL64135.1"/>
    <property type="molecule type" value="Genomic_DNA"/>
</dbReference>
<keyword evidence="5" id="KW-0121">Carboxypeptidase</keyword>
<gene>
    <name evidence="5" type="ORF">CT0861_00513</name>
</gene>
<evidence type="ECO:0000259" key="4">
    <source>
        <dbReference type="Pfam" id="PF17676"/>
    </source>
</evidence>
<dbReference type="InterPro" id="IPR040449">
    <property type="entry name" value="Peptidase_S66_N"/>
</dbReference>
<comment type="caution">
    <text evidence="5">The sequence shown here is derived from an EMBL/GenBank/DDBJ whole genome shotgun (WGS) entry which is preliminary data.</text>
</comment>
<dbReference type="OrthoDB" id="5186469at2759"/>
<evidence type="ECO:0000256" key="1">
    <source>
        <dbReference type="ARBA" id="ARBA00010233"/>
    </source>
</evidence>
<dbReference type="Pfam" id="PF17676">
    <property type="entry name" value="Peptidase_S66C"/>
    <property type="match status" value="1"/>
</dbReference>
<dbReference type="PANTHER" id="PTHR30237:SF4">
    <property type="entry name" value="LD-CARBOXYPEPTIDASE C-TERMINAL DOMAIN-CONTAINING PROTEIN"/>
    <property type="match status" value="1"/>
</dbReference>
<evidence type="ECO:0000313" key="6">
    <source>
        <dbReference type="Proteomes" id="UP000076552"/>
    </source>
</evidence>
<dbReference type="Gene3D" id="3.40.50.10740">
    <property type="entry name" value="Class I glutamine amidotransferase-like"/>
    <property type="match status" value="1"/>
</dbReference>
<sequence>MSSFPPPILPRALPPGGKIALLSPSGRINALIPGPVARAEALLRSLGYTVTAIFSNPGETADPAASDDVDPIDASVRNRLAELRAAFADPTVDMILCTLGGSTLTELVPYLVEDSSLHALVRENPKIVVGYSDITVLHWCLRALTGLRTFYGPCASSELGGDVTTTPSSIASFSPSTSVPEDPAEGDAYLHEFHLATLLQTISRPGRPLGPVPRSRFYAPLIPSYFFFPPSTPPASTRALLPSPAWTWLRPGRAEGRLFGGCLTVVSRIQGIPRITPDWRGRILFLESATGEGDQAKGNPLGRVRQAVADLAARGVFDELAGLVVGRPYGYNTERERAEYAAVFRGLLCYGRLAGRKFPILMNVDVSHTSPKVTLPMDALAVLDSDKDEFAITEAAVV</sequence>
<comment type="similarity">
    <text evidence="1">Belongs to the peptidase S66 family.</text>
</comment>
<keyword evidence="6" id="KW-1185">Reference proteome</keyword>
<feature type="domain" description="LD-carboxypeptidase N-terminal" evidence="3">
    <location>
        <begin position="19"/>
        <end position="152"/>
    </location>
</feature>
<dbReference type="Pfam" id="PF02016">
    <property type="entry name" value="Peptidase_S66"/>
    <property type="match status" value="1"/>
</dbReference>
<dbReference type="SUPFAM" id="SSF52317">
    <property type="entry name" value="Class I glutamine amidotransferase-like"/>
    <property type="match status" value="1"/>
</dbReference>
<dbReference type="InterPro" id="IPR003507">
    <property type="entry name" value="S66_fam"/>
</dbReference>
<dbReference type="Proteomes" id="UP000076552">
    <property type="component" value="Unassembled WGS sequence"/>
</dbReference>
<dbReference type="Gene3D" id="3.50.30.60">
    <property type="entry name" value="LD-carboxypeptidase A C-terminal domain-like"/>
    <property type="match status" value="1"/>
</dbReference>
<dbReference type="InterPro" id="IPR027461">
    <property type="entry name" value="Carboxypeptidase_A_C_sf"/>
</dbReference>
<dbReference type="PANTHER" id="PTHR30237">
    <property type="entry name" value="MURAMOYLTETRAPEPTIDE CARBOXYPEPTIDASE"/>
    <property type="match status" value="1"/>
</dbReference>
<reference evidence="5 6" key="1">
    <citation type="submission" date="2015-06" db="EMBL/GenBank/DDBJ databases">
        <title>Survival trade-offs in plant roots during colonization by closely related pathogenic and mutualistic fungi.</title>
        <authorList>
            <person name="Hacquard S."/>
            <person name="Kracher B."/>
            <person name="Hiruma K."/>
            <person name="Weinman A."/>
            <person name="Muench P."/>
            <person name="Garrido Oter R."/>
            <person name="Ver Loren van Themaat E."/>
            <person name="Dallerey J.-F."/>
            <person name="Damm U."/>
            <person name="Henrissat B."/>
            <person name="Lespinet O."/>
            <person name="Thon M."/>
            <person name="Kemen E."/>
            <person name="McHardy A.C."/>
            <person name="Schulze-Lefert P."/>
            <person name="O'Connell R.J."/>
        </authorList>
    </citation>
    <scope>NUCLEOTIDE SEQUENCE [LARGE SCALE GENOMIC DNA]</scope>
    <source>
        <strain evidence="5 6">0861</strain>
    </source>
</reference>
<dbReference type="SUPFAM" id="SSF141986">
    <property type="entry name" value="LD-carboxypeptidase A C-terminal domain-like"/>
    <property type="match status" value="1"/>
</dbReference>